<name>A0AAN8T655_SOLBU</name>
<sequence length="161" mass="19131">MPFSIQRETIPRSREQVVHDPYFNHYAPFYSNNVYDLFGRNTGWNHNFHEFYDENTSQLSSNQLPAKLMKIQHKEAIDVHFFRCNLYGYNERHVKIQVDDKVLTISGRKKYKKFSTSFQLPENSKANSFQKSMNRMGVVTIIVPKMEISRNHCRPQLINIK</sequence>
<evidence type="ECO:0000256" key="1">
    <source>
        <dbReference type="ARBA" id="ARBA00023016"/>
    </source>
</evidence>
<dbReference type="PROSITE" id="PS01031">
    <property type="entry name" value="SHSP"/>
    <property type="match status" value="1"/>
</dbReference>
<keyword evidence="6" id="KW-1185">Reference proteome</keyword>
<evidence type="ECO:0000256" key="2">
    <source>
        <dbReference type="PROSITE-ProRule" id="PRU00285"/>
    </source>
</evidence>
<dbReference type="Gene3D" id="2.60.40.790">
    <property type="match status" value="1"/>
</dbReference>
<dbReference type="Pfam" id="PF00011">
    <property type="entry name" value="HSP20"/>
    <property type="match status" value="1"/>
</dbReference>
<evidence type="ECO:0000256" key="3">
    <source>
        <dbReference type="RuleBase" id="RU003616"/>
    </source>
</evidence>
<dbReference type="Proteomes" id="UP001371456">
    <property type="component" value="Unassembled WGS sequence"/>
</dbReference>
<comment type="caution">
    <text evidence="5">The sequence shown here is derived from an EMBL/GenBank/DDBJ whole genome shotgun (WGS) entry which is preliminary data.</text>
</comment>
<dbReference type="PANTHER" id="PTHR11527">
    <property type="entry name" value="HEAT-SHOCK PROTEIN 20 FAMILY MEMBER"/>
    <property type="match status" value="1"/>
</dbReference>
<keyword evidence="1" id="KW-0346">Stress response</keyword>
<dbReference type="InterPro" id="IPR002068">
    <property type="entry name" value="A-crystallin/Hsp20_dom"/>
</dbReference>
<comment type="similarity">
    <text evidence="2 3">Belongs to the small heat shock protein (HSP20) family.</text>
</comment>
<dbReference type="InterPro" id="IPR031107">
    <property type="entry name" value="Small_HSP"/>
</dbReference>
<protein>
    <recommendedName>
        <fullName evidence="4">SHSP domain-containing protein</fullName>
    </recommendedName>
</protein>
<dbReference type="EMBL" id="JBANQN010000009">
    <property type="protein sequence ID" value="KAK6779207.1"/>
    <property type="molecule type" value="Genomic_DNA"/>
</dbReference>
<feature type="domain" description="SHSP" evidence="4">
    <location>
        <begin position="62"/>
        <end position="161"/>
    </location>
</feature>
<proteinExistence type="inferred from homology"/>
<organism evidence="5 6">
    <name type="scientific">Solanum bulbocastanum</name>
    <name type="common">Wild potato</name>
    <dbReference type="NCBI Taxonomy" id="147425"/>
    <lineage>
        <taxon>Eukaryota</taxon>
        <taxon>Viridiplantae</taxon>
        <taxon>Streptophyta</taxon>
        <taxon>Embryophyta</taxon>
        <taxon>Tracheophyta</taxon>
        <taxon>Spermatophyta</taxon>
        <taxon>Magnoliopsida</taxon>
        <taxon>eudicotyledons</taxon>
        <taxon>Gunneridae</taxon>
        <taxon>Pentapetalae</taxon>
        <taxon>asterids</taxon>
        <taxon>lamiids</taxon>
        <taxon>Solanales</taxon>
        <taxon>Solanaceae</taxon>
        <taxon>Solanoideae</taxon>
        <taxon>Solaneae</taxon>
        <taxon>Solanum</taxon>
    </lineage>
</organism>
<evidence type="ECO:0000259" key="4">
    <source>
        <dbReference type="PROSITE" id="PS01031"/>
    </source>
</evidence>
<dbReference type="AlphaFoldDB" id="A0AAN8T655"/>
<evidence type="ECO:0000313" key="5">
    <source>
        <dbReference type="EMBL" id="KAK6779207.1"/>
    </source>
</evidence>
<reference evidence="5 6" key="1">
    <citation type="submission" date="2024-02" db="EMBL/GenBank/DDBJ databases">
        <title>de novo genome assembly of Solanum bulbocastanum strain 11H21.</title>
        <authorList>
            <person name="Hosaka A.J."/>
        </authorList>
    </citation>
    <scope>NUCLEOTIDE SEQUENCE [LARGE SCALE GENOMIC DNA]</scope>
    <source>
        <tissue evidence="5">Young leaves</tissue>
    </source>
</reference>
<dbReference type="InterPro" id="IPR008978">
    <property type="entry name" value="HSP20-like_chaperone"/>
</dbReference>
<dbReference type="SUPFAM" id="SSF49764">
    <property type="entry name" value="HSP20-like chaperones"/>
    <property type="match status" value="1"/>
</dbReference>
<gene>
    <name evidence="5" type="ORF">RDI58_021391</name>
</gene>
<accession>A0AAN8T655</accession>
<evidence type="ECO:0000313" key="6">
    <source>
        <dbReference type="Proteomes" id="UP001371456"/>
    </source>
</evidence>